<dbReference type="Proteomes" id="UP001210502">
    <property type="component" value="Unassembled WGS sequence"/>
</dbReference>
<evidence type="ECO:0000313" key="1">
    <source>
        <dbReference type="EMBL" id="MDA3767988.1"/>
    </source>
</evidence>
<sequence length="68" mass="7390">MENDENHKLIHGLGALGFIGKDDEDFMLYALDNKGKLSEEEKAKATNVLSGACRGVENALGVSINQNR</sequence>
<organism evidence="1 2">
    <name type="scientific">Lactobacillus delbrueckii</name>
    <dbReference type="NCBI Taxonomy" id="1584"/>
    <lineage>
        <taxon>Bacteria</taxon>
        <taxon>Bacillati</taxon>
        <taxon>Bacillota</taxon>
        <taxon>Bacilli</taxon>
        <taxon>Lactobacillales</taxon>
        <taxon>Lactobacillaceae</taxon>
        <taxon>Lactobacillus</taxon>
    </lineage>
</organism>
<proteinExistence type="predicted"/>
<reference evidence="1" key="1">
    <citation type="submission" date="2023-01" db="EMBL/GenBank/DDBJ databases">
        <title>Sequencing of the bacterial strains from artisanal fermented milk Matsoni.</title>
        <authorList>
            <person name="Rozman V."/>
            <person name="Accetto T."/>
            <person name="Bogovic Matijasic B."/>
        </authorList>
    </citation>
    <scope>NUCLEOTIDE SEQUENCE</scope>
    <source>
        <strain evidence="1">Lbl333</strain>
    </source>
</reference>
<name>A0AAW5YVB0_9LACO</name>
<dbReference type="EMBL" id="JAQIEY010000014">
    <property type="protein sequence ID" value="MDA3767988.1"/>
    <property type="molecule type" value="Genomic_DNA"/>
</dbReference>
<dbReference type="AlphaFoldDB" id="A0AAW5YVB0"/>
<gene>
    <name evidence="1" type="ORF">PF586_05865</name>
</gene>
<protein>
    <submittedName>
        <fullName evidence="1">Uncharacterized protein</fullName>
    </submittedName>
</protein>
<comment type="caution">
    <text evidence="1">The sequence shown here is derived from an EMBL/GenBank/DDBJ whole genome shotgun (WGS) entry which is preliminary data.</text>
</comment>
<accession>A0AAW5YVB0</accession>
<evidence type="ECO:0000313" key="2">
    <source>
        <dbReference type="Proteomes" id="UP001210502"/>
    </source>
</evidence>
<dbReference type="RefSeq" id="WP_271024548.1">
    <property type="nucleotide sequence ID" value="NZ_JAQIEY010000014.1"/>
</dbReference>